<dbReference type="AlphaFoldDB" id="A0A1Z5KG81"/>
<evidence type="ECO:0000256" key="1">
    <source>
        <dbReference type="ARBA" id="ARBA00004225"/>
    </source>
</evidence>
<dbReference type="InterPro" id="IPR018108">
    <property type="entry name" value="MCP_transmembrane"/>
</dbReference>
<dbReference type="GO" id="GO:0031966">
    <property type="term" value="C:mitochondrial membrane"/>
    <property type="evidence" value="ECO:0007669"/>
    <property type="project" value="UniProtKB-SubCell"/>
</dbReference>
<reference evidence="13 14" key="1">
    <citation type="journal article" date="2015" name="Plant Cell">
        <title>Oil accumulation by the oleaginous diatom Fistulifera solaris as revealed by the genome and transcriptome.</title>
        <authorList>
            <person name="Tanaka T."/>
            <person name="Maeda Y."/>
            <person name="Veluchamy A."/>
            <person name="Tanaka M."/>
            <person name="Abida H."/>
            <person name="Marechal E."/>
            <person name="Bowler C."/>
            <person name="Muto M."/>
            <person name="Sunaga Y."/>
            <person name="Tanaka M."/>
            <person name="Yoshino T."/>
            <person name="Taniguchi T."/>
            <person name="Fukuda Y."/>
            <person name="Nemoto M."/>
            <person name="Matsumoto M."/>
            <person name="Wong P.S."/>
            <person name="Aburatani S."/>
            <person name="Fujibuchi W."/>
        </authorList>
    </citation>
    <scope>NUCLEOTIDE SEQUENCE [LARGE SCALE GENOMIC DNA]</scope>
    <source>
        <strain evidence="13 14">JPCC DA0580</strain>
    </source>
</reference>
<evidence type="ECO:0000256" key="6">
    <source>
        <dbReference type="ARBA" id="ARBA00022989"/>
    </source>
</evidence>
<evidence type="ECO:0000256" key="5">
    <source>
        <dbReference type="ARBA" id="ARBA00022737"/>
    </source>
</evidence>
<proteinExistence type="inferred from homology"/>
<keyword evidence="5" id="KW-0677">Repeat</keyword>
<evidence type="ECO:0000256" key="9">
    <source>
        <dbReference type="PROSITE-ProRule" id="PRU00282"/>
    </source>
</evidence>
<evidence type="ECO:0000313" key="13">
    <source>
        <dbReference type="EMBL" id="GAX25135.1"/>
    </source>
</evidence>
<evidence type="ECO:0000256" key="10">
    <source>
        <dbReference type="RuleBase" id="RU000488"/>
    </source>
</evidence>
<dbReference type="InterPro" id="IPR023395">
    <property type="entry name" value="MCP_dom_sf"/>
</dbReference>
<dbReference type="GO" id="GO:0022857">
    <property type="term" value="F:transmembrane transporter activity"/>
    <property type="evidence" value="ECO:0007669"/>
    <property type="project" value="TreeGrafter"/>
</dbReference>
<dbReference type="OrthoDB" id="193856at2759"/>
<dbReference type="PROSITE" id="PS50920">
    <property type="entry name" value="SOLCAR"/>
    <property type="match status" value="2"/>
</dbReference>
<keyword evidence="14" id="KW-1185">Reference proteome</keyword>
<dbReference type="PANTHER" id="PTHR45624:SF10">
    <property type="entry name" value="SLC (SOLUTE CARRIER) HOMOLOG"/>
    <property type="match status" value="1"/>
</dbReference>
<accession>A0A1Z5KG81</accession>
<comment type="subcellular location">
    <subcellularLocation>
        <location evidence="1">Mitochondrion membrane</location>
        <topology evidence="1">Multi-pass membrane protein</topology>
    </subcellularLocation>
</comment>
<evidence type="ECO:0000256" key="8">
    <source>
        <dbReference type="ARBA" id="ARBA00023136"/>
    </source>
</evidence>
<keyword evidence="3 10" id="KW-0813">Transport</keyword>
<dbReference type="InterPro" id="IPR050567">
    <property type="entry name" value="Mitochondrial_Carrier"/>
</dbReference>
<protein>
    <recommendedName>
        <fullName evidence="15">Solute carrier family 25 (Mitochondrial carnitine/acylcarnitine transporter), member 20/29</fullName>
    </recommendedName>
</protein>
<evidence type="ECO:0000256" key="12">
    <source>
        <dbReference type="SAM" id="SignalP"/>
    </source>
</evidence>
<dbReference type="Proteomes" id="UP000198406">
    <property type="component" value="Unassembled WGS sequence"/>
</dbReference>
<feature type="chain" id="PRO_5012012369" description="Solute carrier family 25 (Mitochondrial carnitine/acylcarnitine transporter), member 20/29" evidence="12">
    <location>
        <begin position="25"/>
        <end position="448"/>
    </location>
</feature>
<sequence length="448" mass="47382">MKSTYHGSLHCICLLLLATNVTRSFTPSSRQSNARKALTSHQAVDIAAASLVAGSVAGAIGVGVAHPLDTLNIKTQVLQAATSLEKLNAKRKNTIAVFDDQQESNTYSYSQLTGSKTVNSSVAIDPVRLSSSATLQATTVLPSFSQKVPRQVNFSEHTGVIVQHRIVYRGEDGGEGPSFDRVDTWQVMRHVYETEGVAGFLGGIRIMMIGQGLVKACSFTVNAVVLNWEVAHASAPTDSPTTAMFLIAAATAGFVSSFIVNPVERVKVLLQAASSSSKAESELECVRSVLKSEGWAGFLGRGLGTTMLREVPSDAIYFSVYGLLMQAVGGGIGGSDESMVLAPWLASLLFGAASGVASWIPVYPVDLVKTLVQNTNGNSVAETGSSTVARDTWQVVQDLYAAGGVGAFYDGITPKLLRAAVFHAVTFWVYDTILPSIESATSIIHVSS</sequence>
<keyword evidence="6 11" id="KW-1133">Transmembrane helix</keyword>
<evidence type="ECO:0000256" key="4">
    <source>
        <dbReference type="ARBA" id="ARBA00022692"/>
    </source>
</evidence>
<evidence type="ECO:0000256" key="11">
    <source>
        <dbReference type="SAM" id="Phobius"/>
    </source>
</evidence>
<evidence type="ECO:0000313" key="14">
    <source>
        <dbReference type="Proteomes" id="UP000198406"/>
    </source>
</evidence>
<dbReference type="InParanoid" id="A0A1Z5KG81"/>
<evidence type="ECO:0000256" key="3">
    <source>
        <dbReference type="ARBA" id="ARBA00022448"/>
    </source>
</evidence>
<keyword evidence="4 9" id="KW-0812">Transmembrane</keyword>
<feature type="repeat" description="Solcar" evidence="9">
    <location>
        <begin position="342"/>
        <end position="436"/>
    </location>
</feature>
<feature type="transmembrane region" description="Helical" evidence="11">
    <location>
        <begin position="341"/>
        <end position="363"/>
    </location>
</feature>
<gene>
    <name evidence="13" type="ORF">FisN_10Lh340</name>
</gene>
<name>A0A1Z5KG81_FISSO</name>
<feature type="signal peptide" evidence="12">
    <location>
        <begin position="1"/>
        <end position="24"/>
    </location>
</feature>
<dbReference type="Pfam" id="PF00153">
    <property type="entry name" value="Mito_carr"/>
    <property type="match status" value="2"/>
</dbReference>
<keyword evidence="8 9" id="KW-0472">Membrane</keyword>
<evidence type="ECO:0008006" key="15">
    <source>
        <dbReference type="Google" id="ProtNLM"/>
    </source>
</evidence>
<keyword evidence="12" id="KW-0732">Signal</keyword>
<feature type="transmembrane region" description="Helical" evidence="11">
    <location>
        <begin position="242"/>
        <end position="260"/>
    </location>
</feature>
<dbReference type="PANTHER" id="PTHR45624">
    <property type="entry name" value="MITOCHONDRIAL BASIC AMINO ACIDS TRANSPORTER-RELATED"/>
    <property type="match status" value="1"/>
</dbReference>
<feature type="repeat" description="Solcar" evidence="9">
    <location>
        <begin position="240"/>
        <end position="327"/>
    </location>
</feature>
<comment type="caution">
    <text evidence="13">The sequence shown here is derived from an EMBL/GenBank/DDBJ whole genome shotgun (WGS) entry which is preliminary data.</text>
</comment>
<dbReference type="SUPFAM" id="SSF103506">
    <property type="entry name" value="Mitochondrial carrier"/>
    <property type="match status" value="1"/>
</dbReference>
<evidence type="ECO:0000256" key="2">
    <source>
        <dbReference type="ARBA" id="ARBA00006375"/>
    </source>
</evidence>
<comment type="similarity">
    <text evidence="2 10">Belongs to the mitochondrial carrier (TC 2.A.29) family.</text>
</comment>
<feature type="transmembrane region" description="Helical" evidence="11">
    <location>
        <begin position="315"/>
        <end position="335"/>
    </location>
</feature>
<keyword evidence="7" id="KW-0496">Mitochondrion</keyword>
<organism evidence="13 14">
    <name type="scientific">Fistulifera solaris</name>
    <name type="common">Oleaginous diatom</name>
    <dbReference type="NCBI Taxonomy" id="1519565"/>
    <lineage>
        <taxon>Eukaryota</taxon>
        <taxon>Sar</taxon>
        <taxon>Stramenopiles</taxon>
        <taxon>Ochrophyta</taxon>
        <taxon>Bacillariophyta</taxon>
        <taxon>Bacillariophyceae</taxon>
        <taxon>Bacillariophycidae</taxon>
        <taxon>Naviculales</taxon>
        <taxon>Naviculaceae</taxon>
        <taxon>Fistulifera</taxon>
    </lineage>
</organism>
<dbReference type="EMBL" id="BDSP01000219">
    <property type="protein sequence ID" value="GAX25135.1"/>
    <property type="molecule type" value="Genomic_DNA"/>
</dbReference>
<evidence type="ECO:0000256" key="7">
    <source>
        <dbReference type="ARBA" id="ARBA00023128"/>
    </source>
</evidence>
<dbReference type="Gene3D" id="1.50.40.10">
    <property type="entry name" value="Mitochondrial carrier domain"/>
    <property type="match status" value="2"/>
</dbReference>